<feature type="region of interest" description="Disordered" evidence="3">
    <location>
        <begin position="293"/>
        <end position="314"/>
    </location>
</feature>
<dbReference type="Pfam" id="PF00076">
    <property type="entry name" value="RRM_1"/>
    <property type="match status" value="1"/>
</dbReference>
<dbReference type="GeneID" id="85383498"/>
<gene>
    <name evidence="6" type="ORF">CPAR01_15350</name>
</gene>
<keyword evidence="7" id="KW-1185">Reference proteome</keyword>
<proteinExistence type="predicted"/>
<feature type="transmembrane region" description="Helical" evidence="4">
    <location>
        <begin position="772"/>
        <end position="794"/>
    </location>
</feature>
<feature type="compositionally biased region" description="Acidic residues" evidence="3">
    <location>
        <begin position="369"/>
        <end position="378"/>
    </location>
</feature>
<dbReference type="SUPFAM" id="SSF54928">
    <property type="entry name" value="RNA-binding domain, RBD"/>
    <property type="match status" value="1"/>
</dbReference>
<dbReference type="RefSeq" id="XP_060341599.1">
    <property type="nucleotide sequence ID" value="XM_060499599.1"/>
</dbReference>
<feature type="domain" description="RRM" evidence="5">
    <location>
        <begin position="220"/>
        <end position="342"/>
    </location>
</feature>
<evidence type="ECO:0000256" key="2">
    <source>
        <dbReference type="PROSITE-ProRule" id="PRU00176"/>
    </source>
</evidence>
<feature type="transmembrane region" description="Helical" evidence="4">
    <location>
        <begin position="731"/>
        <end position="752"/>
    </location>
</feature>
<feature type="compositionally biased region" description="Basic and acidic residues" evidence="3">
    <location>
        <begin position="74"/>
        <end position="99"/>
    </location>
</feature>
<accession>A0ABQ9RYZ1</accession>
<comment type="caution">
    <text evidence="6">The sequence shown here is derived from an EMBL/GenBank/DDBJ whole genome shotgun (WGS) entry which is preliminary data.</text>
</comment>
<feature type="compositionally biased region" description="Basic and acidic residues" evidence="3">
    <location>
        <begin position="350"/>
        <end position="368"/>
    </location>
</feature>
<organism evidence="6 7">
    <name type="scientific">Colletotrichum paranaense</name>
    <dbReference type="NCBI Taxonomy" id="1914294"/>
    <lineage>
        <taxon>Eukaryota</taxon>
        <taxon>Fungi</taxon>
        <taxon>Dikarya</taxon>
        <taxon>Ascomycota</taxon>
        <taxon>Pezizomycotina</taxon>
        <taxon>Sordariomycetes</taxon>
        <taxon>Hypocreomycetidae</taxon>
        <taxon>Glomerellales</taxon>
        <taxon>Glomerellaceae</taxon>
        <taxon>Colletotrichum</taxon>
        <taxon>Colletotrichum acutatum species complex</taxon>
    </lineage>
</organism>
<feature type="domain" description="RRM" evidence="5">
    <location>
        <begin position="101"/>
        <end position="189"/>
    </location>
</feature>
<feature type="compositionally biased region" description="Basic residues" evidence="3">
    <location>
        <begin position="60"/>
        <end position="73"/>
    </location>
</feature>
<sequence length="795" mass="89765">MATTNSEKRSKKTKAKAEPEAEVEVEDAPSQSPESSKKRKSTAAVEEIEVDLEAPEPPSKRAKRALKKGKKLPVKLDSDDEREAKKKEEKEQAKAAARSEHGVWIGNLPFFVTPDELRQWLIDNSGEMITKESITRLHMPTTKQVGKDKPSNKGFAYVDFNDVAPKVAAIALTEAELSRRKLLIKDSKSFEGRPKKEEETAAAGGAAGAAAAKEEVPKSSKIFIGNLSFKTTDDDVWQHFEKCGQIDWVKVATFEDTGKCKGYGWVKFREPEAAGWAVKGFVKIKEEIETEDDFVASKDKNGDDEMAEGEEDKKTEEKKFKLRKWWVNKLLGRMLKIELAEDDQTRYKKRFGKDAPKRQEQKSRRDGEEGGEGAEEATEERKPRAPRPPKTEKPAGELKAQDDLMVARLTAQLDDLYAMDIESLVDRLARRNAFLIRLVRWYRRLHPTRPHGFTINAFIVDEVTQPVPAPYFPILLGSWRLMACLIFCNSIVVYSFIFYSVWSSPSLIITSVLVVQIIAFIFRTLGLGSGTFTIGSLLSSVGHYYATSCLVFVSKVSSFWPSIWSYFWFIYCLFAIRRRRFSQNYHEAWKLKYPGHFIPVFIGRSDCVRIPLPGPDEPGMDDLQMWKHLSFFYRLYRIEGGFSQVLLPKALIRFEIVEITDDIYKGPLVSGFDVPQRILRLVENETPTSVPAGHDPRRDIRELRRASVYRDLVQADSLKGLRFVVGWDTTLISIVVLLPTIVSIATVVAWPIVAVLKYETDVQTSVQTGATVGSFIVTAGALLIGLVTLFDALAK</sequence>
<keyword evidence="4" id="KW-0472">Membrane</keyword>
<dbReference type="Proteomes" id="UP001241169">
    <property type="component" value="Unassembled WGS sequence"/>
</dbReference>
<evidence type="ECO:0000256" key="4">
    <source>
        <dbReference type="SAM" id="Phobius"/>
    </source>
</evidence>
<dbReference type="PROSITE" id="PS50102">
    <property type="entry name" value="RRM"/>
    <property type="match status" value="2"/>
</dbReference>
<dbReference type="InterPro" id="IPR000504">
    <property type="entry name" value="RRM_dom"/>
</dbReference>
<name>A0ABQ9RYZ1_9PEZI</name>
<dbReference type="InterPro" id="IPR035979">
    <property type="entry name" value="RBD_domain_sf"/>
</dbReference>
<feature type="transmembrane region" description="Helical" evidence="4">
    <location>
        <begin position="481"/>
        <end position="501"/>
    </location>
</feature>
<dbReference type="EMBL" id="MOPA01000019">
    <property type="protein sequence ID" value="KAK1519857.1"/>
    <property type="molecule type" value="Genomic_DNA"/>
</dbReference>
<dbReference type="PANTHER" id="PTHR23236">
    <property type="entry name" value="EUKARYOTIC TRANSLATION INITIATION FACTOR 4B/4H"/>
    <property type="match status" value="1"/>
</dbReference>
<dbReference type="PANTHER" id="PTHR23236:SF95">
    <property type="entry name" value="NUCLEOLAR PROTEIN 13"/>
    <property type="match status" value="1"/>
</dbReference>
<feature type="transmembrane region" description="Helical" evidence="4">
    <location>
        <begin position="559"/>
        <end position="576"/>
    </location>
</feature>
<dbReference type="InterPro" id="IPR012677">
    <property type="entry name" value="Nucleotide-bd_a/b_plait_sf"/>
</dbReference>
<keyword evidence="4" id="KW-1133">Transmembrane helix</keyword>
<keyword evidence="1 2" id="KW-0694">RNA-binding</keyword>
<evidence type="ECO:0000313" key="6">
    <source>
        <dbReference type="EMBL" id="KAK1519857.1"/>
    </source>
</evidence>
<keyword evidence="4" id="KW-0812">Transmembrane</keyword>
<evidence type="ECO:0000256" key="1">
    <source>
        <dbReference type="ARBA" id="ARBA00022884"/>
    </source>
</evidence>
<evidence type="ECO:0000256" key="3">
    <source>
        <dbReference type="SAM" id="MobiDB-lite"/>
    </source>
</evidence>
<evidence type="ECO:0000259" key="5">
    <source>
        <dbReference type="PROSITE" id="PS50102"/>
    </source>
</evidence>
<reference evidence="6 7" key="1">
    <citation type="submission" date="2016-10" db="EMBL/GenBank/DDBJ databases">
        <title>The genome sequence of Colletotrichum fioriniae PJ7.</title>
        <authorList>
            <person name="Baroncelli R."/>
        </authorList>
    </citation>
    <scope>NUCLEOTIDE SEQUENCE [LARGE SCALE GENOMIC DNA]</scope>
    <source>
        <strain evidence="6 7">IMI 384185</strain>
    </source>
</reference>
<dbReference type="SMART" id="SM00360">
    <property type="entry name" value="RRM"/>
    <property type="match status" value="2"/>
</dbReference>
<evidence type="ECO:0000313" key="7">
    <source>
        <dbReference type="Proteomes" id="UP001241169"/>
    </source>
</evidence>
<feature type="region of interest" description="Disordered" evidence="3">
    <location>
        <begin position="1"/>
        <end position="99"/>
    </location>
</feature>
<feature type="compositionally biased region" description="Basic and acidic residues" evidence="3">
    <location>
        <begin position="379"/>
        <end position="398"/>
    </location>
</feature>
<feature type="transmembrane region" description="Helical" evidence="4">
    <location>
        <begin position="507"/>
        <end position="525"/>
    </location>
</feature>
<protein>
    <submittedName>
        <fullName evidence="6">RNA recognition domain-containing protein</fullName>
    </submittedName>
</protein>
<feature type="region of interest" description="Disordered" evidence="3">
    <location>
        <begin position="350"/>
        <end position="398"/>
    </location>
</feature>
<dbReference type="Gene3D" id="3.30.70.330">
    <property type="match status" value="2"/>
</dbReference>